<evidence type="ECO:0000313" key="1">
    <source>
        <dbReference type="EMBL" id="OMO50731.1"/>
    </source>
</evidence>
<dbReference type="Proteomes" id="UP000188268">
    <property type="component" value="Unassembled WGS sequence"/>
</dbReference>
<proteinExistence type="predicted"/>
<organism evidence="1 2">
    <name type="scientific">Corchorus capsularis</name>
    <name type="common">Jute</name>
    <dbReference type="NCBI Taxonomy" id="210143"/>
    <lineage>
        <taxon>Eukaryota</taxon>
        <taxon>Viridiplantae</taxon>
        <taxon>Streptophyta</taxon>
        <taxon>Embryophyta</taxon>
        <taxon>Tracheophyta</taxon>
        <taxon>Spermatophyta</taxon>
        <taxon>Magnoliopsida</taxon>
        <taxon>eudicotyledons</taxon>
        <taxon>Gunneridae</taxon>
        <taxon>Pentapetalae</taxon>
        <taxon>rosids</taxon>
        <taxon>malvids</taxon>
        <taxon>Malvales</taxon>
        <taxon>Malvaceae</taxon>
        <taxon>Grewioideae</taxon>
        <taxon>Apeibeae</taxon>
        <taxon>Corchorus</taxon>
    </lineage>
</organism>
<evidence type="ECO:0000313" key="2">
    <source>
        <dbReference type="Proteomes" id="UP000188268"/>
    </source>
</evidence>
<reference evidence="1 2" key="1">
    <citation type="submission" date="2013-09" db="EMBL/GenBank/DDBJ databases">
        <title>Corchorus capsularis genome sequencing.</title>
        <authorList>
            <person name="Alam M."/>
            <person name="Haque M.S."/>
            <person name="Islam M.S."/>
            <person name="Emdad E.M."/>
            <person name="Islam M.M."/>
            <person name="Ahmed B."/>
            <person name="Halim A."/>
            <person name="Hossen Q.M.M."/>
            <person name="Hossain M.Z."/>
            <person name="Ahmed R."/>
            <person name="Khan M.M."/>
            <person name="Islam R."/>
            <person name="Rashid M.M."/>
            <person name="Khan S.A."/>
            <person name="Rahman M.S."/>
            <person name="Alam M."/>
        </authorList>
    </citation>
    <scope>NUCLEOTIDE SEQUENCE [LARGE SCALE GENOMIC DNA]</scope>
    <source>
        <strain evidence="2">cv. CVL-1</strain>
        <tissue evidence="1">Whole seedling</tissue>
    </source>
</reference>
<dbReference type="Gramene" id="OMO50731">
    <property type="protein sequence ID" value="OMO50731"/>
    <property type="gene ID" value="CCACVL1_30286"/>
</dbReference>
<protein>
    <submittedName>
        <fullName evidence="1">Uncharacterized protein</fullName>
    </submittedName>
</protein>
<gene>
    <name evidence="1" type="ORF">CCACVL1_30286</name>
</gene>
<comment type="caution">
    <text evidence="1">The sequence shown here is derived from an EMBL/GenBank/DDBJ whole genome shotgun (WGS) entry which is preliminary data.</text>
</comment>
<keyword evidence="2" id="KW-1185">Reference proteome</keyword>
<sequence length="77" mass="8592">QTPAASLHCKPSQIKPETPTPPSLILHYFIQETPLKVGTLYPKPTLAISGERNRCHTSKTWLNSPLNYPMKTPPTIL</sequence>
<dbReference type="AlphaFoldDB" id="A0A1R3FY09"/>
<dbReference type="EMBL" id="AWWV01016044">
    <property type="protein sequence ID" value="OMO50731.1"/>
    <property type="molecule type" value="Genomic_DNA"/>
</dbReference>
<name>A0A1R3FY09_COCAP</name>
<accession>A0A1R3FY09</accession>
<feature type="non-terminal residue" evidence="1">
    <location>
        <position position="1"/>
    </location>
</feature>